<keyword evidence="3" id="KW-0732">Signal</keyword>
<name>A0ABM3USU3_MUSDO</name>
<evidence type="ECO:0000313" key="5">
    <source>
        <dbReference type="Proteomes" id="UP001652621"/>
    </source>
</evidence>
<keyword evidence="1" id="KW-1015">Disulfide bond</keyword>
<dbReference type="Pfam" id="PF00147">
    <property type="entry name" value="Fibrinogen_C"/>
    <property type="match status" value="1"/>
</dbReference>
<reference evidence="6" key="1">
    <citation type="submission" date="2025-08" db="UniProtKB">
        <authorList>
            <consortium name="RefSeq"/>
        </authorList>
    </citation>
    <scope>IDENTIFICATION</scope>
    <source>
        <strain evidence="6">Aabys</strain>
        <tissue evidence="6">Whole body</tissue>
    </source>
</reference>
<dbReference type="PANTHER" id="PTHR19143:SF327">
    <property type="entry name" value="FI21813P1-RELATED"/>
    <property type="match status" value="1"/>
</dbReference>
<dbReference type="InterPro" id="IPR014716">
    <property type="entry name" value="Fibrinogen_a/b/g_C_1"/>
</dbReference>
<evidence type="ECO:0000313" key="6">
    <source>
        <dbReference type="RefSeq" id="XP_058976613.1"/>
    </source>
</evidence>
<dbReference type="SMART" id="SM00186">
    <property type="entry name" value="FBG"/>
    <property type="match status" value="1"/>
</dbReference>
<feature type="signal peptide" evidence="3">
    <location>
        <begin position="1"/>
        <end position="17"/>
    </location>
</feature>
<keyword evidence="2" id="KW-0175">Coiled coil</keyword>
<dbReference type="InterPro" id="IPR002181">
    <property type="entry name" value="Fibrinogen_a/b/g_C_dom"/>
</dbReference>
<evidence type="ECO:0000256" key="1">
    <source>
        <dbReference type="ARBA" id="ARBA00023157"/>
    </source>
</evidence>
<dbReference type="SUPFAM" id="SSF56496">
    <property type="entry name" value="Fibrinogen C-terminal domain-like"/>
    <property type="match status" value="1"/>
</dbReference>
<dbReference type="Proteomes" id="UP001652621">
    <property type="component" value="Unplaced"/>
</dbReference>
<accession>A0ABM3USU3</accession>
<sequence length="240" mass="28004">MKSIIFMLLIIVSPLKFKHRQFKIASATEICINELSSKITRLENQIEQLDKTIQRRLQTLNENPSDRGNIVIQRRKDGSVNFFRPWSDYKEGFGDRSGEFFIGLDRLNNLTNSRPYELLIVMEDWEGDRRYAKYDAFIVGSEKEKYILKSLGSYSGSAGDALSIHLGQKFSTYDQDNDSYGKACANEYTGAWWYNACHHSNLNGRYLRATTKEYAQGINWYEFRGHNYSLKFVEMIIRPR</sequence>
<evidence type="ECO:0000259" key="4">
    <source>
        <dbReference type="PROSITE" id="PS51406"/>
    </source>
</evidence>
<dbReference type="PROSITE" id="PS51406">
    <property type="entry name" value="FIBRINOGEN_C_2"/>
    <property type="match status" value="1"/>
</dbReference>
<dbReference type="GeneID" id="131801701"/>
<dbReference type="InterPro" id="IPR050373">
    <property type="entry name" value="Fibrinogen_C-term_domain"/>
</dbReference>
<keyword evidence="5" id="KW-1185">Reference proteome</keyword>
<dbReference type="Gene3D" id="3.90.215.10">
    <property type="entry name" value="Gamma Fibrinogen, chain A, domain 1"/>
    <property type="match status" value="1"/>
</dbReference>
<dbReference type="PANTHER" id="PTHR19143">
    <property type="entry name" value="FIBRINOGEN/TENASCIN/ANGIOPOEITIN"/>
    <property type="match status" value="1"/>
</dbReference>
<organism evidence="5 6">
    <name type="scientific">Musca domestica</name>
    <name type="common">House fly</name>
    <dbReference type="NCBI Taxonomy" id="7370"/>
    <lineage>
        <taxon>Eukaryota</taxon>
        <taxon>Metazoa</taxon>
        <taxon>Ecdysozoa</taxon>
        <taxon>Arthropoda</taxon>
        <taxon>Hexapoda</taxon>
        <taxon>Insecta</taxon>
        <taxon>Pterygota</taxon>
        <taxon>Neoptera</taxon>
        <taxon>Endopterygota</taxon>
        <taxon>Diptera</taxon>
        <taxon>Brachycera</taxon>
        <taxon>Muscomorpha</taxon>
        <taxon>Muscoidea</taxon>
        <taxon>Muscidae</taxon>
        <taxon>Musca</taxon>
    </lineage>
</organism>
<feature type="coiled-coil region" evidence="2">
    <location>
        <begin position="32"/>
        <end position="59"/>
    </location>
</feature>
<evidence type="ECO:0000256" key="2">
    <source>
        <dbReference type="SAM" id="Coils"/>
    </source>
</evidence>
<dbReference type="InterPro" id="IPR020837">
    <property type="entry name" value="Fibrinogen_CS"/>
</dbReference>
<dbReference type="PROSITE" id="PS00514">
    <property type="entry name" value="FIBRINOGEN_C_1"/>
    <property type="match status" value="1"/>
</dbReference>
<proteinExistence type="predicted"/>
<gene>
    <name evidence="6" type="primary">LOC131801701</name>
</gene>
<feature type="chain" id="PRO_5047276042" evidence="3">
    <location>
        <begin position="18"/>
        <end position="240"/>
    </location>
</feature>
<evidence type="ECO:0000256" key="3">
    <source>
        <dbReference type="SAM" id="SignalP"/>
    </source>
</evidence>
<dbReference type="RefSeq" id="XP_058976613.1">
    <property type="nucleotide sequence ID" value="XM_059120630.1"/>
</dbReference>
<protein>
    <submittedName>
        <fullName evidence="6">Ficolin-1-like</fullName>
    </submittedName>
</protein>
<dbReference type="CDD" id="cd00087">
    <property type="entry name" value="FReD"/>
    <property type="match status" value="1"/>
</dbReference>
<dbReference type="InterPro" id="IPR036056">
    <property type="entry name" value="Fibrinogen-like_C"/>
</dbReference>
<feature type="domain" description="Fibrinogen C-terminal" evidence="4">
    <location>
        <begin position="22"/>
        <end position="240"/>
    </location>
</feature>